<dbReference type="InterPro" id="IPR011989">
    <property type="entry name" value="ARM-like"/>
</dbReference>
<evidence type="ECO:0000259" key="9">
    <source>
        <dbReference type="Pfam" id="PF12719"/>
    </source>
</evidence>
<keyword evidence="7" id="KW-0131">Cell cycle</keyword>
<evidence type="ECO:0000256" key="1">
    <source>
        <dbReference type="ARBA" id="ARBA00004286"/>
    </source>
</evidence>
<evidence type="ECO:0000313" key="10">
    <source>
        <dbReference type="EMBL" id="CAD8517002.1"/>
    </source>
</evidence>
<feature type="compositionally biased region" description="Basic and acidic residues" evidence="8">
    <location>
        <begin position="955"/>
        <end position="966"/>
    </location>
</feature>
<comment type="subcellular location">
    <subcellularLocation>
        <location evidence="1">Chromosome</location>
    </subcellularLocation>
</comment>
<protein>
    <recommendedName>
        <fullName evidence="9">Nuclear condensin complex subunit 3 C-terminal domain-containing protein</fullName>
    </recommendedName>
</protein>
<dbReference type="GO" id="GO:0000796">
    <property type="term" value="C:condensin complex"/>
    <property type="evidence" value="ECO:0007669"/>
    <property type="project" value="InterPro"/>
</dbReference>
<evidence type="ECO:0000256" key="6">
    <source>
        <dbReference type="ARBA" id="ARBA00023067"/>
    </source>
</evidence>
<dbReference type="PANTHER" id="PTHR14418">
    <property type="entry name" value="CONDENSIN COMPLEX SUBUNIT 3-RELATED"/>
    <property type="match status" value="1"/>
</dbReference>
<dbReference type="PANTHER" id="PTHR14418:SF5">
    <property type="entry name" value="CONDENSIN COMPLEX SUBUNIT 3"/>
    <property type="match status" value="1"/>
</dbReference>
<organism evidence="10">
    <name type="scientific">Micromonas pusilla</name>
    <name type="common">Picoplanktonic green alga</name>
    <name type="synonym">Chromulina pusilla</name>
    <dbReference type="NCBI Taxonomy" id="38833"/>
    <lineage>
        <taxon>Eukaryota</taxon>
        <taxon>Viridiplantae</taxon>
        <taxon>Chlorophyta</taxon>
        <taxon>Mamiellophyceae</taxon>
        <taxon>Mamiellales</taxon>
        <taxon>Mamiellaceae</taxon>
        <taxon>Micromonas</taxon>
    </lineage>
</organism>
<keyword evidence="5" id="KW-0498">Mitosis</keyword>
<sequence>MPAKQLPTVGQILNEAQISLTVHRKLVKQMTSVRHAAPDTFLPELCNCILPVLLEYKRDLCAERVVRFLVHFTASRSPGTEDEADEFCENFLGFLLNLATAKDRAIRFRVCQLVAGVLNALGVEAEISDDLYERMEEVMLDRLRDKVPVVRAQAARALSRLQDSGEDGNFSDDVITTSFITLLGAEKNKDVRKSILGSLAISDFTIPHVVERTRDASEDVRRVAFLALTSKVPVASVSIALRAAAVRRGLTERSDAVRGAAIDMLKRWLDAFEGDVLALVAALDAESNEDVAASAVRALIECGRVKLNDAAQSVPDGVAAGGGLRRASDAELMSPEAAVYWRVVCEELHAAASASGATAASAVGQRQVVSAAVAGEKLDALEGVLPVNTGDLLDLISKHAREGAKFVARQLLPLLDLMDMADAAARKGTAALCDAQLRAPPQAADECHLDVCGVVSSHAKGGDGRWERSLVTVMKACHDSPSAAAAAVFACADALIEDVGTPDAHAQALFLASLVLEECPRHVVNGDVVEALMATLVRPGVTSAAAAVRREAVRCLGLVGIVFGVRDDGECVRVLRAALCGDCPAVRAVAARALGDLALLYGAQALDAHNPSRDECEPAQAALTAPLETALLDAVDEEYGDAAVAEKGTEEEEAVDEADMLTGGAAAAEAERDASVATAAGEALAKLILRRGARAVADPAAVVARLVRCYFNVDARRRPRMAQCLAVFFPAIASAPADRRALVAESSLFSLRTSAKDKGVAKVASYLAHLLACNTQEVEEKEEKDGVIQTTTKSVVAPAVGGAALVAELAKEALAVTFRPAPTATAEKQLTKAYVAALAKLAAAVPLAPISVLEDAQQRAAAREVLAAGAEAAAQCAGRVADQKPAVKDLTAAVESMCEAMGEDPEDEDGAAVVDEEEINRRVMEECVALAAGDDVPLPFKQRVVKQHTGLSVKEIKERKAAREASPELDDDATPEKPVRAKTARATKSRAALKENVVA</sequence>
<evidence type="ECO:0000256" key="2">
    <source>
        <dbReference type="ARBA" id="ARBA00006533"/>
    </source>
</evidence>
<gene>
    <name evidence="10" type="ORF">MCOM1403_LOCUS4428</name>
</gene>
<dbReference type="Gene3D" id="1.25.10.10">
    <property type="entry name" value="Leucine-rich Repeat Variant"/>
    <property type="match status" value="2"/>
</dbReference>
<proteinExistence type="inferred from homology"/>
<keyword evidence="4" id="KW-0132">Cell division</keyword>
<dbReference type="InterPro" id="IPR025977">
    <property type="entry name" value="Cnd3_C"/>
</dbReference>
<dbReference type="AlphaFoldDB" id="A0A7S0IBS1"/>
<dbReference type="Pfam" id="PF12719">
    <property type="entry name" value="Cnd3"/>
    <property type="match status" value="1"/>
</dbReference>
<dbReference type="InterPro" id="IPR027165">
    <property type="entry name" value="CND3"/>
</dbReference>
<evidence type="ECO:0000256" key="7">
    <source>
        <dbReference type="ARBA" id="ARBA00023306"/>
    </source>
</evidence>
<comment type="similarity">
    <text evidence="2">Belongs to the CND3 (condensin subunit 3) family.</text>
</comment>
<evidence type="ECO:0000256" key="4">
    <source>
        <dbReference type="ARBA" id="ARBA00022618"/>
    </source>
</evidence>
<dbReference type="InterPro" id="IPR016024">
    <property type="entry name" value="ARM-type_fold"/>
</dbReference>
<dbReference type="SUPFAM" id="SSF48371">
    <property type="entry name" value="ARM repeat"/>
    <property type="match status" value="1"/>
</dbReference>
<evidence type="ECO:0000256" key="3">
    <source>
        <dbReference type="ARBA" id="ARBA00022454"/>
    </source>
</evidence>
<dbReference type="EMBL" id="HBEQ01005606">
    <property type="protein sequence ID" value="CAD8517002.1"/>
    <property type="molecule type" value="Transcribed_RNA"/>
</dbReference>
<evidence type="ECO:0000256" key="8">
    <source>
        <dbReference type="SAM" id="MobiDB-lite"/>
    </source>
</evidence>
<dbReference type="GO" id="GO:0000793">
    <property type="term" value="C:condensed chromosome"/>
    <property type="evidence" value="ECO:0007669"/>
    <property type="project" value="TreeGrafter"/>
</dbReference>
<accession>A0A7S0IBS1</accession>
<evidence type="ECO:0000256" key="5">
    <source>
        <dbReference type="ARBA" id="ARBA00022776"/>
    </source>
</evidence>
<keyword evidence="6" id="KW-0226">DNA condensation</keyword>
<feature type="region of interest" description="Disordered" evidence="8">
    <location>
        <begin position="955"/>
        <end position="999"/>
    </location>
</feature>
<dbReference type="GO" id="GO:0007076">
    <property type="term" value="P:mitotic chromosome condensation"/>
    <property type="evidence" value="ECO:0007669"/>
    <property type="project" value="InterPro"/>
</dbReference>
<name>A0A7S0IBS1_MICPS</name>
<keyword evidence="3" id="KW-0158">Chromosome</keyword>
<reference evidence="10" key="1">
    <citation type="submission" date="2021-01" db="EMBL/GenBank/DDBJ databases">
        <authorList>
            <person name="Corre E."/>
            <person name="Pelletier E."/>
            <person name="Niang G."/>
            <person name="Scheremetjew M."/>
            <person name="Finn R."/>
            <person name="Kale V."/>
            <person name="Holt S."/>
            <person name="Cochrane G."/>
            <person name="Meng A."/>
            <person name="Brown T."/>
            <person name="Cohen L."/>
        </authorList>
    </citation>
    <scope>NUCLEOTIDE SEQUENCE</scope>
    <source>
        <strain evidence="10">CCMP1723</strain>
    </source>
</reference>
<feature type="domain" description="Nuclear condensin complex subunit 3 C-terminal" evidence="9">
    <location>
        <begin position="508"/>
        <end position="841"/>
    </location>
</feature>
<dbReference type="GO" id="GO:0051301">
    <property type="term" value="P:cell division"/>
    <property type="evidence" value="ECO:0007669"/>
    <property type="project" value="UniProtKB-KW"/>
</dbReference>